<feature type="compositionally biased region" description="Polar residues" evidence="1">
    <location>
        <begin position="144"/>
        <end position="156"/>
    </location>
</feature>
<dbReference type="GO" id="GO:1902657">
    <property type="term" value="P:protein localization to prospore membrane"/>
    <property type="evidence" value="ECO:0007669"/>
    <property type="project" value="InterPro"/>
</dbReference>
<dbReference type="PROSITE" id="PS50003">
    <property type="entry name" value="PH_DOMAIN"/>
    <property type="match status" value="1"/>
</dbReference>
<dbReference type="Pfam" id="PF15407">
    <property type="entry name" value="Spo7_2_N"/>
    <property type="match status" value="1"/>
</dbReference>
<reference evidence="2 3" key="1">
    <citation type="submission" date="2020-01" db="EMBL/GenBank/DDBJ databases">
        <title>Aspergillus terreus IFO 6365 whole genome shotgun sequence.</title>
        <authorList>
            <person name="Kanamasa S."/>
            <person name="Takahashi H."/>
        </authorList>
    </citation>
    <scope>NUCLEOTIDE SEQUENCE [LARGE SCALE GENOMIC DNA]</scope>
    <source>
        <strain evidence="2 3">IFO 6365</strain>
    </source>
</reference>
<dbReference type="Proteomes" id="UP000452235">
    <property type="component" value="Unassembled WGS sequence"/>
</dbReference>
<evidence type="ECO:0000313" key="2">
    <source>
        <dbReference type="EMBL" id="GFF11922.1"/>
    </source>
</evidence>
<sequence length="1002" mass="115446">MSTHSPADQHVSTGMETDPRNTSHGCCHDTESEFYTLEQLRYASADHLHLTSRRFFIGPIPKGWLQNHRKSWYKTRIKFRNYTSRTVTFSAETQVNPSAANPDISELQLPTEDQEEQDQDQDQGETTEEGGEEAEQESEPSSQRTIRPSSRLQTLNEPLGAAETLPTSDSGGLSSPNKRLKGKGRLSEPPPTELDHQEPQSELDEVEDNNEDHRRDSTSSRLSLTRRAARFNLDDNFLDKKRRIRSRLSKTHGLISDNLRFHRKLQEGEIIRAENMLVRVEETRQDLPDDYTENDSLRMESRVADNWREFLVVCRVNSDKEAPFSLQMYKTRVIPEIQKKGGRVSPHYEILLGRKQTRVNLYSSLDKSIVIWGPCKRGTRIYIVRPRSTAHAVEWYTSLCLSLGWQRPTSLPINVPHLGVSLIFKHPFEQPETGAEHEDEEDEGNEDNTLARLAKRRKLAAGSIISGCMEMLGKHSEWADVLEDWSKAGRMGLAWKRYDRLEWIYGVREEKMYGALGMQTTHELELRPRQHYCTFVNQGDVKEDEPEPVEGFLIRLTSQRGVHQRMNKMFYKRLYFFTQDRYLFFCRPAKALPPAPSRLCPSESEIPSTQEILDHMPLSYPVDPFPVANGEITWLSSGNKVHIKSHDQEAYALLQRHLHNICNADGHIDLCRVQEIRHVQRDSCPADPNIGEGPPDVRFHPEATDTHRDDGATQSFEDDRTFEFVLDNGLVARFQTYNKETKLEWMKRLDALVRYWKARVAADAAEHKLVRKRNLDILEIDEDLESIIGQRAKKWEVKKAEASPFIHNMCSLFGCRAIKMSGQLYRKPRRHATFKRCDVVLADGKLLIFHSSLRKRNGVEIPHIHSSFETSIDLSDCYIYSGLVTESDLLYSNQTFDSNRPGHRTLPRVYLSSDVFTSSDEDTAITFVVWQPLKKNYFRAQGLGKRGQTTRKLKQVTALGAHGRTIVFKARTRVEKDQWVMSIASEIDRLQESRPDDIRIVH</sequence>
<dbReference type="InterPro" id="IPR011993">
    <property type="entry name" value="PH-like_dom_sf"/>
</dbReference>
<dbReference type="InterPro" id="IPR029217">
    <property type="entry name" value="Spo7_2_N"/>
</dbReference>
<feature type="compositionally biased region" description="Polar residues" evidence="1">
    <location>
        <begin position="1"/>
        <end position="16"/>
    </location>
</feature>
<dbReference type="Pfam" id="PF23207">
    <property type="entry name" value="PH_SPO71"/>
    <property type="match status" value="1"/>
</dbReference>
<keyword evidence="3" id="KW-1185">Reference proteome</keyword>
<dbReference type="GO" id="GO:0005628">
    <property type="term" value="C:prospore membrane"/>
    <property type="evidence" value="ECO:0007669"/>
    <property type="project" value="TreeGrafter"/>
</dbReference>
<dbReference type="SUPFAM" id="SSF50729">
    <property type="entry name" value="PH domain-like"/>
    <property type="match status" value="1"/>
</dbReference>
<feature type="region of interest" description="Disordered" evidence="1">
    <location>
        <begin position="1"/>
        <end position="25"/>
    </location>
</feature>
<evidence type="ECO:0000256" key="1">
    <source>
        <dbReference type="SAM" id="MobiDB-lite"/>
    </source>
</evidence>
<dbReference type="InterPro" id="IPR039486">
    <property type="entry name" value="Mug56/Spo71_PH"/>
</dbReference>
<organism evidence="2 3">
    <name type="scientific">Aspergillus terreus</name>
    <dbReference type="NCBI Taxonomy" id="33178"/>
    <lineage>
        <taxon>Eukaryota</taxon>
        <taxon>Fungi</taxon>
        <taxon>Dikarya</taxon>
        <taxon>Ascomycota</taxon>
        <taxon>Pezizomycotina</taxon>
        <taxon>Eurotiomycetes</taxon>
        <taxon>Eurotiomycetidae</taxon>
        <taxon>Eurotiales</taxon>
        <taxon>Aspergillaceae</taxon>
        <taxon>Aspergillus</taxon>
        <taxon>Aspergillus subgen. Circumdati</taxon>
    </lineage>
</organism>
<gene>
    <name evidence="2" type="ORF">ATEIFO6365_0001014500</name>
</gene>
<feature type="compositionally biased region" description="Polar residues" evidence="1">
    <location>
        <begin position="165"/>
        <end position="177"/>
    </location>
</feature>
<feature type="compositionally biased region" description="Acidic residues" evidence="1">
    <location>
        <begin position="112"/>
        <end position="138"/>
    </location>
</feature>
<accession>A0A5M3YZ97</accession>
<dbReference type="SMART" id="SM00233">
    <property type="entry name" value="PH"/>
    <property type="match status" value="2"/>
</dbReference>
<dbReference type="EMBL" id="BLJY01000001">
    <property type="protein sequence ID" value="GFF11922.1"/>
    <property type="molecule type" value="Genomic_DNA"/>
</dbReference>
<feature type="compositionally biased region" description="Acidic residues" evidence="1">
    <location>
        <begin position="201"/>
        <end position="210"/>
    </location>
</feature>
<evidence type="ECO:0000313" key="3">
    <source>
        <dbReference type="Proteomes" id="UP000452235"/>
    </source>
</evidence>
<dbReference type="PANTHER" id="PTHR28076:SF1">
    <property type="entry name" value="PROSPORE MEMBRANE ADAPTER PROTEIN SPO71"/>
    <property type="match status" value="1"/>
</dbReference>
<dbReference type="Pfam" id="PF15404">
    <property type="entry name" value="PH_4"/>
    <property type="match status" value="1"/>
</dbReference>
<dbReference type="InterPro" id="IPR001849">
    <property type="entry name" value="PH_domain"/>
</dbReference>
<proteinExistence type="predicted"/>
<dbReference type="AlphaFoldDB" id="A0A5M3YZ97"/>
<dbReference type="VEuPathDB" id="FungiDB:ATEG_04046"/>
<protein>
    <submittedName>
        <fullName evidence="2">PH domain protein</fullName>
    </submittedName>
</protein>
<dbReference type="InterPro" id="IPR040345">
    <property type="entry name" value="Mug56/Spo71"/>
</dbReference>
<dbReference type="OrthoDB" id="5579281at2759"/>
<dbReference type="PANTHER" id="PTHR28076">
    <property type="entry name" value="SPORULATION-SPECIFIC PROTEIN 71"/>
    <property type="match status" value="1"/>
</dbReference>
<dbReference type="SMART" id="SM01316">
    <property type="entry name" value="Spo7_2_N"/>
    <property type="match status" value="1"/>
</dbReference>
<name>A0A5M3YZ97_ASPTE</name>
<dbReference type="InterPro" id="IPR057379">
    <property type="entry name" value="PH_SPO71"/>
</dbReference>
<dbReference type="Gene3D" id="2.30.29.30">
    <property type="entry name" value="Pleckstrin-homology domain (PH domain)/Phosphotyrosine-binding domain (PTB)"/>
    <property type="match status" value="1"/>
</dbReference>
<feature type="region of interest" description="Disordered" evidence="1">
    <location>
        <begin position="110"/>
        <end position="221"/>
    </location>
</feature>
<comment type="caution">
    <text evidence="2">The sequence shown here is derived from an EMBL/GenBank/DDBJ whole genome shotgun (WGS) entry which is preliminary data.</text>
</comment>